<evidence type="ECO:0000313" key="6">
    <source>
        <dbReference type="EMBL" id="KTB48776.1"/>
    </source>
</evidence>
<dbReference type="InterPro" id="IPR017871">
    <property type="entry name" value="ABC_transporter-like_CS"/>
</dbReference>
<dbReference type="OrthoDB" id="9775135at2"/>
<evidence type="ECO:0000256" key="4">
    <source>
        <dbReference type="ARBA" id="ARBA00022840"/>
    </source>
</evidence>
<evidence type="ECO:0000256" key="2">
    <source>
        <dbReference type="ARBA" id="ARBA00022448"/>
    </source>
</evidence>
<evidence type="ECO:0000313" key="7">
    <source>
        <dbReference type="Proteomes" id="UP000053947"/>
    </source>
</evidence>
<dbReference type="SMART" id="SM00382">
    <property type="entry name" value="AAA"/>
    <property type="match status" value="1"/>
</dbReference>
<keyword evidence="4" id="KW-0067">ATP-binding</keyword>
<evidence type="ECO:0000256" key="1">
    <source>
        <dbReference type="ARBA" id="ARBA00005417"/>
    </source>
</evidence>
<dbReference type="STRING" id="1217799.DEALK_16230"/>
<feature type="domain" description="ABC transporter" evidence="5">
    <location>
        <begin position="7"/>
        <end position="238"/>
    </location>
</feature>
<dbReference type="AlphaFoldDB" id="A0A0W0GJR2"/>
<name>A0A0W0GJR2_9CHLR</name>
<comment type="similarity">
    <text evidence="1">Belongs to the ABC transporter superfamily.</text>
</comment>
<dbReference type="RefSeq" id="WP_058439711.1">
    <property type="nucleotide sequence ID" value="NZ_KQ758903.1"/>
</dbReference>
<organism evidence="6 7">
    <name type="scientific">Dehalogenimonas alkenigignens</name>
    <dbReference type="NCBI Taxonomy" id="1217799"/>
    <lineage>
        <taxon>Bacteria</taxon>
        <taxon>Bacillati</taxon>
        <taxon>Chloroflexota</taxon>
        <taxon>Dehalococcoidia</taxon>
        <taxon>Dehalococcoidales</taxon>
        <taxon>Dehalococcoidaceae</taxon>
        <taxon>Dehalogenimonas</taxon>
    </lineage>
</organism>
<dbReference type="InterPro" id="IPR027417">
    <property type="entry name" value="P-loop_NTPase"/>
</dbReference>
<dbReference type="InterPro" id="IPR003439">
    <property type="entry name" value="ABC_transporter-like_ATP-bd"/>
</dbReference>
<dbReference type="InterPro" id="IPR003593">
    <property type="entry name" value="AAA+_ATPase"/>
</dbReference>
<dbReference type="CDD" id="cd03230">
    <property type="entry name" value="ABC_DR_subfamily_A"/>
    <property type="match status" value="1"/>
</dbReference>
<sequence length="318" mass="35262">MPEAVVVTTDGLTKIFDEKVTAVNNLNITVRENAIIGFLGPNGAGKTTTIKLLLGLQKPTSGSATVFGMDISKDSLDIRKRVGYLAQDPRFYEYMSARQTLRFVCRFFYQGPVELVEKRINETLDIVGLTRVADRPIKGFSVGERQRLGIAQAYIHAPDLLILDEPAASLDPMGRRDVLELLLQLREKTTILYSTHILSDVQRVSDEVIIINKGELVTQSGIDRLLAGKNSTYSMITRGDVAGLHDSLMSQPWVESISRKAHSGHVDWEIAVKSIELAEGNLLRIALAAEGIFVVDFGRRKHQLEEVFMNLVEGEKVG</sequence>
<dbReference type="PATRIC" id="fig|1217799.6.peg.1672"/>
<dbReference type="SUPFAM" id="SSF52540">
    <property type="entry name" value="P-loop containing nucleoside triphosphate hydrolases"/>
    <property type="match status" value="1"/>
</dbReference>
<protein>
    <submittedName>
        <fullName evidence="6">ABC-type multidrug transport system, ATPase component</fullName>
    </submittedName>
</protein>
<dbReference type="EMBL" id="LFDV01000002">
    <property type="protein sequence ID" value="KTB48776.1"/>
    <property type="molecule type" value="Genomic_DNA"/>
</dbReference>
<keyword evidence="7" id="KW-1185">Reference proteome</keyword>
<comment type="caution">
    <text evidence="6">The sequence shown here is derived from an EMBL/GenBank/DDBJ whole genome shotgun (WGS) entry which is preliminary data.</text>
</comment>
<evidence type="ECO:0000259" key="5">
    <source>
        <dbReference type="PROSITE" id="PS50893"/>
    </source>
</evidence>
<dbReference type="Proteomes" id="UP000053947">
    <property type="component" value="Unassembled WGS sequence"/>
</dbReference>
<gene>
    <name evidence="6" type="ORF">DEALK_16230</name>
</gene>
<dbReference type="Pfam" id="PF00005">
    <property type="entry name" value="ABC_tran"/>
    <property type="match status" value="1"/>
</dbReference>
<dbReference type="PANTHER" id="PTHR43335">
    <property type="entry name" value="ABC TRANSPORTER, ATP-BINDING PROTEIN"/>
    <property type="match status" value="1"/>
</dbReference>
<dbReference type="Gene3D" id="3.40.50.300">
    <property type="entry name" value="P-loop containing nucleotide triphosphate hydrolases"/>
    <property type="match status" value="1"/>
</dbReference>
<proteinExistence type="inferred from homology"/>
<reference evidence="6 7" key="1">
    <citation type="submission" date="2015-06" db="EMBL/GenBank/DDBJ databases">
        <title>Genome sequence of the organohalide-respiring Dehalogenimonas alkenigignens type strain (IP3-3T).</title>
        <authorList>
            <person name="Key T.A."/>
            <person name="Richmond D.P."/>
            <person name="Bowman K.S."/>
            <person name="Cho Y.-J."/>
            <person name="Chun J."/>
            <person name="da Costa M.S."/>
            <person name="Rainey F.A."/>
            <person name="Moe W.M."/>
        </authorList>
    </citation>
    <scope>NUCLEOTIDE SEQUENCE [LARGE SCALE GENOMIC DNA]</scope>
    <source>
        <strain evidence="6 7">IP3-3</strain>
    </source>
</reference>
<evidence type="ECO:0000256" key="3">
    <source>
        <dbReference type="ARBA" id="ARBA00022741"/>
    </source>
</evidence>
<dbReference type="GO" id="GO:0016887">
    <property type="term" value="F:ATP hydrolysis activity"/>
    <property type="evidence" value="ECO:0007669"/>
    <property type="project" value="InterPro"/>
</dbReference>
<keyword evidence="3" id="KW-0547">Nucleotide-binding</keyword>
<dbReference type="GO" id="GO:0005524">
    <property type="term" value="F:ATP binding"/>
    <property type="evidence" value="ECO:0007669"/>
    <property type="project" value="UniProtKB-KW"/>
</dbReference>
<dbReference type="PANTHER" id="PTHR43335:SF4">
    <property type="entry name" value="ABC TRANSPORTER, ATP-BINDING PROTEIN"/>
    <property type="match status" value="1"/>
</dbReference>
<keyword evidence="2" id="KW-0813">Transport</keyword>
<accession>A0A0W0GJR2</accession>
<dbReference type="PROSITE" id="PS00211">
    <property type="entry name" value="ABC_TRANSPORTER_1"/>
    <property type="match status" value="1"/>
</dbReference>
<dbReference type="PROSITE" id="PS50893">
    <property type="entry name" value="ABC_TRANSPORTER_2"/>
    <property type="match status" value="1"/>
</dbReference>